<keyword evidence="1" id="KW-0732">Signal</keyword>
<evidence type="ECO:0000313" key="3">
    <source>
        <dbReference type="Proteomes" id="UP000503003"/>
    </source>
</evidence>
<keyword evidence="3" id="KW-1185">Reference proteome</keyword>
<organism evidence="2 3">
    <name type="scientific">Vibrio ziniensis</name>
    <dbReference type="NCBI Taxonomy" id="2711221"/>
    <lineage>
        <taxon>Bacteria</taxon>
        <taxon>Pseudomonadati</taxon>
        <taxon>Pseudomonadota</taxon>
        <taxon>Gammaproteobacteria</taxon>
        <taxon>Vibrionales</taxon>
        <taxon>Vibrionaceae</taxon>
        <taxon>Vibrio</taxon>
    </lineage>
</organism>
<dbReference type="EMBL" id="CP049331">
    <property type="protein sequence ID" value="QIH41392.1"/>
    <property type="molecule type" value="Genomic_DNA"/>
</dbReference>
<sequence length="88" mass="9800">MPKYFTLILALLSPLSMAETVTTPAASVPVIIDGNMGKRVCYYQDQAYSEGALLQVGELYMVCQAANKFETNGQLKWVQLNNEQKKPQ</sequence>
<reference evidence="2 3" key="1">
    <citation type="submission" date="2020-02" db="EMBL/GenBank/DDBJ databases">
        <title>A complete genome of a marine bacterium Vibrio sp. ZWAL4003 isolated from the mangrove sediment with the ability to degrade polysaccharides.</title>
        <authorList>
            <person name="Wu J."/>
            <person name="Qu W."/>
            <person name="Zeng R."/>
        </authorList>
    </citation>
    <scope>NUCLEOTIDE SEQUENCE [LARGE SCALE GENOMIC DNA]</scope>
    <source>
        <strain evidence="2 3">ZWAL4003</strain>
    </source>
</reference>
<gene>
    <name evidence="2" type="ORF">G5S32_05020</name>
</gene>
<evidence type="ECO:0000256" key="1">
    <source>
        <dbReference type="SAM" id="SignalP"/>
    </source>
</evidence>
<proteinExistence type="predicted"/>
<name>A0A6G7CH11_9VIBR</name>
<feature type="chain" id="PRO_5026031467" evidence="1">
    <location>
        <begin position="19"/>
        <end position="88"/>
    </location>
</feature>
<dbReference type="RefSeq" id="WP_165310952.1">
    <property type="nucleotide sequence ID" value="NZ_CP049331.1"/>
</dbReference>
<evidence type="ECO:0000313" key="2">
    <source>
        <dbReference type="EMBL" id="QIH41392.1"/>
    </source>
</evidence>
<dbReference type="AlphaFoldDB" id="A0A6G7CH11"/>
<dbReference type="Pfam" id="PF07383">
    <property type="entry name" value="DUF1496"/>
    <property type="match status" value="1"/>
</dbReference>
<protein>
    <submittedName>
        <fullName evidence="2">YnjH family protein</fullName>
    </submittedName>
</protein>
<dbReference type="Proteomes" id="UP000503003">
    <property type="component" value="Chromosome 1"/>
</dbReference>
<dbReference type="KEGG" id="vzi:G5S32_05020"/>
<feature type="signal peptide" evidence="1">
    <location>
        <begin position="1"/>
        <end position="18"/>
    </location>
</feature>
<dbReference type="InterPro" id="IPR009971">
    <property type="entry name" value="DUF1496"/>
</dbReference>
<accession>A0A6G7CH11</accession>